<dbReference type="EMBL" id="UYWX01000461">
    <property type="protein sequence ID" value="VDM18427.1"/>
    <property type="molecule type" value="Genomic_DNA"/>
</dbReference>
<dbReference type="WBParaSite" id="TTAC_0000172301-mRNA-1">
    <property type="protein sequence ID" value="TTAC_0000172301-mRNA-1"/>
    <property type="gene ID" value="TTAC_0000172301"/>
</dbReference>
<evidence type="ECO:0000313" key="4">
    <source>
        <dbReference type="WBParaSite" id="TTAC_0000172301-mRNA-1"/>
    </source>
</evidence>
<dbReference type="Pfam" id="PF00629">
    <property type="entry name" value="MAM"/>
    <property type="match status" value="1"/>
</dbReference>
<feature type="domain" description="MAM" evidence="1">
    <location>
        <begin position="597"/>
        <end position="653"/>
    </location>
</feature>
<evidence type="ECO:0000313" key="2">
    <source>
        <dbReference type="EMBL" id="VDM18427.1"/>
    </source>
</evidence>
<organism evidence="4">
    <name type="scientific">Hydatigena taeniaeformis</name>
    <name type="common">Feline tapeworm</name>
    <name type="synonym">Taenia taeniaeformis</name>
    <dbReference type="NCBI Taxonomy" id="6205"/>
    <lineage>
        <taxon>Eukaryota</taxon>
        <taxon>Metazoa</taxon>
        <taxon>Spiralia</taxon>
        <taxon>Lophotrochozoa</taxon>
        <taxon>Platyhelminthes</taxon>
        <taxon>Cestoda</taxon>
        <taxon>Eucestoda</taxon>
        <taxon>Cyclophyllidea</taxon>
        <taxon>Taeniidae</taxon>
        <taxon>Hydatigera</taxon>
    </lineage>
</organism>
<dbReference type="SUPFAM" id="SSF49899">
    <property type="entry name" value="Concanavalin A-like lectins/glucanases"/>
    <property type="match status" value="1"/>
</dbReference>
<gene>
    <name evidence="2" type="ORF">TTAC_LOCUS1710</name>
</gene>
<reference evidence="2 3" key="2">
    <citation type="submission" date="2018-11" db="EMBL/GenBank/DDBJ databases">
        <authorList>
            <consortium name="Pathogen Informatics"/>
        </authorList>
    </citation>
    <scope>NUCLEOTIDE SEQUENCE [LARGE SCALE GENOMIC DNA]</scope>
</reference>
<proteinExistence type="predicted"/>
<dbReference type="AlphaFoldDB" id="A0A0R3WLT5"/>
<dbReference type="GO" id="GO:0016020">
    <property type="term" value="C:membrane"/>
    <property type="evidence" value="ECO:0007669"/>
    <property type="project" value="InterPro"/>
</dbReference>
<reference evidence="4" key="1">
    <citation type="submission" date="2017-02" db="UniProtKB">
        <authorList>
            <consortium name="WormBaseParasite"/>
        </authorList>
    </citation>
    <scope>IDENTIFICATION</scope>
</reference>
<dbReference type="Proteomes" id="UP000274429">
    <property type="component" value="Unassembled WGS sequence"/>
</dbReference>
<evidence type="ECO:0000259" key="1">
    <source>
        <dbReference type="PROSITE" id="PS50060"/>
    </source>
</evidence>
<protein>
    <submittedName>
        <fullName evidence="4">MAM domain-containing protein</fullName>
    </submittedName>
</protein>
<name>A0A0R3WLT5_HYDTA</name>
<sequence>MMEYQCSLHAGFKVTLQSVALAKLARICPHLNSKVSEFPWEVVLPFLVVSYPMLGTSQILGSAVSTAGKSPLDCHFDNACSWMPDPRDSTAKWQIESGAMCLRPLILPQHFESLSDLGSSHNGWRAQLWSADVHFLHNVQCLIFVYSLSPTLVDAISLSVLLHSSGRPVALWNSSESRCPSSSWNSALIDLGTGSSADFKWNWGFQGETVLRLFFSLRSTSLFLQDVFLTLRSFPLFCQQLDEDGRCQLAANSLLIETLIGPIEFILNSSNFPLAFLLSMLLFSLLIFLFSFTSTQSLRSSCSPANPKAFKLLLQPTALEHYRFNVNLAESQNRFDLSSEERFSGIRPSSTTFSKNNRCVQVPDPKTGKLASLCFNDDLWNTSGPTSGWQSTKVDLTSAAKTDFQVFSVASPLDGIVQPNKSSNCEPEVLWSTNSTSVISTWAEAVVSLESDKSVAKVTVFKLSIRKQENLQVSGGLSTIFSNCKKLSDPETGELHTICFNDDRWNATGTTSDWQDAKGDLTSLVESDFQLVKLTELLAALFYCAPDSLSLYPMERTFSYFDIDDRVVVVIYLSHACVPVLHPITGKLSSVCSNDDLWNVTGPTSGWQMAKIDLTSAGKSDFQIILEGVIPAGHPDARICVDNITSYTVPCSGALLLIYFDLT</sequence>
<dbReference type="Gene3D" id="2.60.120.200">
    <property type="match status" value="1"/>
</dbReference>
<dbReference type="OrthoDB" id="6279422at2759"/>
<evidence type="ECO:0000313" key="3">
    <source>
        <dbReference type="Proteomes" id="UP000274429"/>
    </source>
</evidence>
<dbReference type="STRING" id="6205.A0A0R3WLT5"/>
<feature type="domain" description="MAM" evidence="1">
    <location>
        <begin position="72"/>
        <end position="240"/>
    </location>
</feature>
<accession>A0A0R3WLT5</accession>
<dbReference type="InterPro" id="IPR013320">
    <property type="entry name" value="ConA-like_dom_sf"/>
</dbReference>
<dbReference type="InterPro" id="IPR000998">
    <property type="entry name" value="MAM_dom"/>
</dbReference>
<keyword evidence="3" id="KW-1185">Reference proteome</keyword>
<dbReference type="PROSITE" id="PS50060">
    <property type="entry name" value="MAM_2"/>
    <property type="match status" value="2"/>
</dbReference>